<dbReference type="Pfam" id="PF09336">
    <property type="entry name" value="Vps4_C"/>
    <property type="match status" value="1"/>
</dbReference>
<dbReference type="InterPro" id="IPR015415">
    <property type="entry name" value="Spast_Vps4_C"/>
</dbReference>
<keyword evidence="17" id="KW-0508">mRNA splicing</keyword>
<keyword evidence="11" id="KW-0378">Hydrolase</keyword>
<evidence type="ECO:0000256" key="15">
    <source>
        <dbReference type="ARBA" id="ARBA00023054"/>
    </source>
</evidence>
<feature type="compositionally biased region" description="Basic and acidic residues" evidence="26">
    <location>
        <begin position="471"/>
        <end position="483"/>
    </location>
</feature>
<dbReference type="SMART" id="SM00382">
    <property type="entry name" value="AAA"/>
    <property type="match status" value="2"/>
</dbReference>
<dbReference type="GO" id="GO:0010008">
    <property type="term" value="C:endosome membrane"/>
    <property type="evidence" value="ECO:0007669"/>
    <property type="project" value="UniProtKB-SubCell"/>
</dbReference>
<evidence type="ECO:0000313" key="30">
    <source>
        <dbReference type="EMBL" id="KAK7583657.1"/>
    </source>
</evidence>
<dbReference type="GO" id="GO:0003676">
    <property type="term" value="F:nucleic acid binding"/>
    <property type="evidence" value="ECO:0007669"/>
    <property type="project" value="InterPro"/>
</dbReference>
<dbReference type="SMART" id="SM00745">
    <property type="entry name" value="MIT"/>
    <property type="match status" value="1"/>
</dbReference>
<dbReference type="Pfam" id="PF00004">
    <property type="entry name" value="AAA"/>
    <property type="match status" value="1"/>
</dbReference>
<keyword evidence="15" id="KW-0175">Coiled coil</keyword>
<evidence type="ECO:0000256" key="24">
    <source>
        <dbReference type="ARBA" id="ARBA00050042"/>
    </source>
</evidence>
<evidence type="ECO:0000256" key="13">
    <source>
        <dbReference type="ARBA" id="ARBA00022840"/>
    </source>
</evidence>
<comment type="caution">
    <text evidence="30">The sequence shown here is derived from an EMBL/GenBank/DDBJ whole genome shotgun (WGS) entry which is preliminary data.</text>
</comment>
<dbReference type="PROSITE" id="PS51194">
    <property type="entry name" value="HELICASE_CTER"/>
    <property type="match status" value="1"/>
</dbReference>
<evidence type="ECO:0000256" key="10">
    <source>
        <dbReference type="ARBA" id="ARBA00022753"/>
    </source>
</evidence>
<feature type="compositionally biased region" description="Basic residues" evidence="26">
    <location>
        <begin position="459"/>
        <end position="470"/>
    </location>
</feature>
<dbReference type="SUPFAM" id="SSF52540">
    <property type="entry name" value="P-loop containing nucleoside triphosphate hydrolases"/>
    <property type="match status" value="3"/>
</dbReference>
<dbReference type="InterPro" id="IPR027417">
    <property type="entry name" value="P-loop_NTPase"/>
</dbReference>
<evidence type="ECO:0000259" key="29">
    <source>
        <dbReference type="PROSITE" id="PS51195"/>
    </source>
</evidence>
<dbReference type="PROSITE" id="PS51195">
    <property type="entry name" value="Q_MOTIF"/>
    <property type="match status" value="1"/>
</dbReference>
<comment type="catalytic activity">
    <reaction evidence="21">
        <text>ATP + H2O = ADP + phosphate + H(+)</text>
        <dbReference type="Rhea" id="RHEA:13065"/>
        <dbReference type="ChEBI" id="CHEBI:15377"/>
        <dbReference type="ChEBI" id="CHEBI:15378"/>
        <dbReference type="ChEBI" id="CHEBI:30616"/>
        <dbReference type="ChEBI" id="CHEBI:43474"/>
        <dbReference type="ChEBI" id="CHEBI:456216"/>
        <dbReference type="EC" id="3.6.4.6"/>
    </reaction>
</comment>
<dbReference type="CDD" id="cd17953">
    <property type="entry name" value="DEADc_DDX46"/>
    <property type="match status" value="1"/>
</dbReference>
<accession>A0AAN9TCL0</accession>
<name>A0AAN9TCL0_9HEMI</name>
<evidence type="ECO:0000256" key="2">
    <source>
        <dbReference type="ARBA" id="ARBA00004481"/>
    </source>
</evidence>
<feature type="region of interest" description="Disordered" evidence="26">
    <location>
        <begin position="632"/>
        <end position="664"/>
    </location>
</feature>
<keyword evidence="10" id="KW-0967">Endosome</keyword>
<comment type="function">
    <text evidence="22">Component of the 17S U2 SnRNP complex of the spliceosome, a large ribonucleoprotein complex that removes introns from transcribed pre-mRNAs. The 17S U2 SnRNP complex (1) directly participates in early spliceosome assembly and (2) mediates recognition of the intron branch site during pre-mRNA splicing by promoting the selection of the pre-mRNA branch-site adenosine, the nucleophile for the first step of splicing. Within the 17S U2 SnRNP complex, DDX46 plays essential roles during assembly of pre-spliceosome and proofreading of the branch site.</text>
</comment>
<feature type="compositionally biased region" description="Acidic residues" evidence="26">
    <location>
        <begin position="654"/>
        <end position="664"/>
    </location>
</feature>
<dbReference type="InterPro" id="IPR003960">
    <property type="entry name" value="ATPase_AAA_CS"/>
</dbReference>
<dbReference type="PROSITE" id="PS51192">
    <property type="entry name" value="HELICASE_ATP_BIND_1"/>
    <property type="match status" value="1"/>
</dbReference>
<evidence type="ECO:0000256" key="21">
    <source>
        <dbReference type="ARBA" id="ARBA00048883"/>
    </source>
</evidence>
<dbReference type="GO" id="GO:0007033">
    <property type="term" value="P:vacuole organization"/>
    <property type="evidence" value="ECO:0007669"/>
    <property type="project" value="TreeGrafter"/>
</dbReference>
<keyword evidence="7" id="KW-0507">mRNA processing</keyword>
<feature type="domain" description="DEAD-box RNA helicase Q" evidence="29">
    <location>
        <begin position="809"/>
        <end position="837"/>
    </location>
</feature>
<dbReference type="FunFam" id="1.20.58.80:FF:000004">
    <property type="entry name" value="Vacuolar protein sorting-associated protein 4"/>
    <property type="match status" value="1"/>
</dbReference>
<evidence type="ECO:0000256" key="8">
    <source>
        <dbReference type="ARBA" id="ARBA00022728"/>
    </source>
</evidence>
<dbReference type="InterPro" id="IPR036181">
    <property type="entry name" value="MIT_dom_sf"/>
</dbReference>
<dbReference type="FunFam" id="3.40.50.300:FF:000079">
    <property type="entry name" value="probable ATP-dependent RNA helicase DDX17"/>
    <property type="match status" value="1"/>
</dbReference>
<feature type="short sequence motif" description="Q motif" evidence="25">
    <location>
        <begin position="809"/>
        <end position="837"/>
    </location>
</feature>
<dbReference type="Pfam" id="PF00271">
    <property type="entry name" value="Helicase_C"/>
    <property type="match status" value="1"/>
</dbReference>
<comment type="catalytic activity">
    <reaction evidence="20">
        <text>ATP + H2O = ADP + phosphate + H(+)</text>
        <dbReference type="Rhea" id="RHEA:13065"/>
        <dbReference type="ChEBI" id="CHEBI:15377"/>
        <dbReference type="ChEBI" id="CHEBI:15378"/>
        <dbReference type="ChEBI" id="CHEBI:30616"/>
        <dbReference type="ChEBI" id="CHEBI:43474"/>
        <dbReference type="ChEBI" id="CHEBI:456216"/>
        <dbReference type="EC" id="3.6.4.13"/>
    </reaction>
</comment>
<dbReference type="GO" id="GO:0005681">
    <property type="term" value="C:spliceosomal complex"/>
    <property type="evidence" value="ECO:0007669"/>
    <property type="project" value="UniProtKB-KW"/>
</dbReference>
<dbReference type="InterPro" id="IPR050304">
    <property type="entry name" value="MT-severing_AAA_ATPase"/>
</dbReference>
<evidence type="ECO:0000259" key="27">
    <source>
        <dbReference type="PROSITE" id="PS51192"/>
    </source>
</evidence>
<keyword evidence="8" id="KW-0747">Spliceosome</keyword>
<dbReference type="InterPro" id="IPR003959">
    <property type="entry name" value="ATPase_AAA_core"/>
</dbReference>
<protein>
    <recommendedName>
        <fullName evidence="23">Probable ATP-dependent RNA helicase DDX46</fullName>
        <ecNumber evidence="4">3.6.4.13</ecNumber>
        <ecNumber evidence="5">3.6.4.6</ecNumber>
    </recommendedName>
    <alternativeName>
        <fullName evidence="24">DEAD box protein 46</fullName>
    </alternativeName>
</protein>
<dbReference type="Gene3D" id="3.40.50.300">
    <property type="entry name" value="P-loop containing nucleotide triphosphate hydrolases"/>
    <property type="match status" value="3"/>
</dbReference>
<evidence type="ECO:0000256" key="23">
    <source>
        <dbReference type="ARBA" id="ARBA00050029"/>
    </source>
</evidence>
<evidence type="ECO:0000256" key="16">
    <source>
        <dbReference type="ARBA" id="ARBA00023136"/>
    </source>
</evidence>
<reference evidence="30 31" key="1">
    <citation type="submission" date="2024-03" db="EMBL/GenBank/DDBJ databases">
        <title>Adaptation during the transition from Ophiocordyceps entomopathogen to insect associate is accompanied by gene loss and intensified selection.</title>
        <authorList>
            <person name="Ward C.M."/>
            <person name="Onetto C.A."/>
            <person name="Borneman A.R."/>
        </authorList>
    </citation>
    <scope>NUCLEOTIDE SEQUENCE [LARGE SCALE GENOMIC DNA]</scope>
    <source>
        <strain evidence="30">AWRI1</strain>
        <tissue evidence="30">Single Adult Female</tissue>
    </source>
</reference>
<dbReference type="GO" id="GO:0010468">
    <property type="term" value="P:regulation of gene expression"/>
    <property type="evidence" value="ECO:0007669"/>
    <property type="project" value="UniProtKB-ARBA"/>
</dbReference>
<sequence>MASTTTLQKAIDLVTKATEEDNKKNYEEAFRLYEHGVEYFLHAIKLLYLYIILDETQSEKAKDSIRAKCLQYLERAEKLKAYLKKGKNKTPVTESENKSGEKKNGDSDSDGEDPEKKKLQSRLEGAIVMEKPDVKWSDIAGLEAAKEALKEAVILPIKFPHLFTGKRIPWKGILLFGPPGTGKSYLAKAVATEANNSTFFSVSSSDLVSKWLGESEKLVKNLFELARQHKPSIIFIDEIDSLCSSRSDNESESARRIKTEFLVQMQGVGNDNEGILVLGATNIPWVLDSAIRRRFEKRIYIGLPEEQARLIMIKLHLGNTYHELTEDDLKILASKTERYSGADISIVVRDALMQPVRKVQMATHFKKVRGPSPKDPNVIVDDLLTPCSPGDVGAIEMSWVEVPGDKLLEPPVSMNDMLRSLATSKPTVNDNDMINLDKFKEDFGQEVPRRKLVNMTRSGGHHKRRSRSRSGSRDRDRDRDSRRKEKRRRSRSRDKSRSRDRSRSAEAVTLAVLVAATKIVGNKERKHDSSKSKRRSRSRSKDRFKNSKSHAKEHTKDKVTTPKDEEKKEMKVEDEIFDPTNRDKEVEAKKLEEEMKKRRERIERWRAERKKKELEAIRKDLKSSLNNIQLPSKKWNLEDDSDEEEDNKNISDEVAMETEGGEEIDPLDAYMQEVNEEVKKVNKIDATSGENRAASLQNPSGVVIMTGVAKKTIEQKRKGELIEQNQDGLEYSSEEEEEDLNSAAANLANKQKKDLAKVDHAGVDYEPFRKAFYVEVPEIARMAPEEVKKYKEELEGIAVRGKNCPKPIKTWAHCGVSKKIFEALKKHNFEKPTPIQAQAIPAIMSGRDTIGIAKTGSGKTLAFVLPLLRHILDQPPLSDTDGPIALIMGPTRELVMQIGKETKKFTKSLNLRVVCVYGGTGISEQIAELKRGAEIIVCTPGRMIDMLTANNGRVTNLKRVTYVVLDEADRMFDMGFEPQVMKIIDNIRPDRQVVMFSATFPRQMEALARRILNKPIEIQVGGRSVVCKDVEQHVIVIEEEQKFLKLLEILGHYYDQGSTIIFVDKQENADTLLKDLMKASYSCMALHGGIDQYDRDSNIVDFKNGKIRVLIATSVAARGLDVKHMILVVNYDCPNHYEDYVHRCGRTGRAGNKGYAYTFITKEQERFSGDIVRALESSAAEVPLELDTMWVRYRAKQAAEGKKVHTGGGFSGKGFKFDENEALAANEKKKIQKAVLGLQDSDDEDIEGDIDQQIESMLAPKRIVKEIKAPIDGSSIPGLTLGQSSTTNSAAMNAERLELAKRVASRINMAKNLGPDAKGATQQAAEAILKGAGSQPIITAKTVAEQVAAKLNTRLNYQPKEEEEKEEDEEVETFHKYEEELEINDFPQQARWRVTSKEALAQIAEYSEAGITVRGTYYPAGKSPAEGERKLYLAIESVNEFSVSKAKIEITRLIKEELLKLQSSAHHIVNKARYKVL</sequence>
<evidence type="ECO:0000256" key="7">
    <source>
        <dbReference type="ARBA" id="ARBA00022664"/>
    </source>
</evidence>
<dbReference type="Gene3D" id="1.20.58.80">
    <property type="entry name" value="Phosphotransferase system, lactose/cellobiose-type IIA subunit"/>
    <property type="match status" value="1"/>
</dbReference>
<dbReference type="EMBL" id="JBBCAQ010000032">
    <property type="protein sequence ID" value="KAK7583657.1"/>
    <property type="molecule type" value="Genomic_DNA"/>
</dbReference>
<dbReference type="Pfam" id="PF23469">
    <property type="entry name" value="KH_12"/>
    <property type="match status" value="1"/>
</dbReference>
<evidence type="ECO:0000256" key="20">
    <source>
        <dbReference type="ARBA" id="ARBA00047984"/>
    </source>
</evidence>
<dbReference type="PANTHER" id="PTHR23074">
    <property type="entry name" value="AAA DOMAIN-CONTAINING"/>
    <property type="match status" value="1"/>
</dbReference>
<dbReference type="PROSITE" id="PS00039">
    <property type="entry name" value="DEAD_ATP_HELICASE"/>
    <property type="match status" value="1"/>
</dbReference>
<feature type="compositionally biased region" description="Basic and acidic residues" evidence="26">
    <location>
        <begin position="521"/>
        <end position="531"/>
    </location>
</feature>
<evidence type="ECO:0000256" key="25">
    <source>
        <dbReference type="PROSITE-ProRule" id="PRU00552"/>
    </source>
</evidence>
<comment type="subcellular location">
    <subcellularLocation>
        <location evidence="2">Endosome membrane</location>
        <topology evidence="2">Peripheral membrane protein</topology>
    </subcellularLocation>
    <subcellularLocation>
        <location evidence="1">Nucleus speckle</location>
    </subcellularLocation>
</comment>
<dbReference type="InterPro" id="IPR007330">
    <property type="entry name" value="MIT_dom"/>
</dbReference>
<dbReference type="GO" id="GO:0016197">
    <property type="term" value="P:endosomal transport"/>
    <property type="evidence" value="ECO:0007669"/>
    <property type="project" value="TreeGrafter"/>
</dbReference>
<dbReference type="Pfam" id="PF04212">
    <property type="entry name" value="MIT"/>
    <property type="match status" value="1"/>
</dbReference>
<dbReference type="InterPro" id="IPR014001">
    <property type="entry name" value="Helicase_ATP-bd"/>
</dbReference>
<feature type="region of interest" description="Disordered" evidence="26">
    <location>
        <begin position="519"/>
        <end position="582"/>
    </location>
</feature>
<evidence type="ECO:0000256" key="1">
    <source>
        <dbReference type="ARBA" id="ARBA00004324"/>
    </source>
</evidence>
<comment type="similarity">
    <text evidence="19">Belongs to the DEAD box helicase family. DDX46/PRP5 subfamily.</text>
</comment>
<dbReference type="InterPro" id="IPR003593">
    <property type="entry name" value="AAA+_ATPase"/>
</dbReference>
<dbReference type="InterPro" id="IPR045253">
    <property type="entry name" value="VPS4_MIT"/>
</dbReference>
<evidence type="ECO:0000256" key="6">
    <source>
        <dbReference type="ARBA" id="ARBA00022448"/>
    </source>
</evidence>
<keyword evidence="6" id="KW-0813">Transport</keyword>
<evidence type="ECO:0000256" key="18">
    <source>
        <dbReference type="ARBA" id="ARBA00023242"/>
    </source>
</evidence>
<keyword evidence="14" id="KW-0653">Protein transport</keyword>
<feature type="compositionally biased region" description="Basic and acidic residues" evidence="26">
    <location>
        <begin position="539"/>
        <end position="582"/>
    </location>
</feature>
<keyword evidence="31" id="KW-1185">Reference proteome</keyword>
<comment type="similarity">
    <text evidence="3">Belongs to the AAA ATPase family.</text>
</comment>
<dbReference type="CDD" id="cd19521">
    <property type="entry name" value="RecA-like_VPS4"/>
    <property type="match status" value="1"/>
</dbReference>
<dbReference type="EC" id="3.6.4.6" evidence="5"/>
<dbReference type="CDD" id="cd22473">
    <property type="entry name" value="KH-I_DDX46"/>
    <property type="match status" value="1"/>
</dbReference>
<dbReference type="SUPFAM" id="SSF116846">
    <property type="entry name" value="MIT domain"/>
    <property type="match status" value="1"/>
</dbReference>
<dbReference type="SMART" id="SM00490">
    <property type="entry name" value="HELICc"/>
    <property type="match status" value="1"/>
</dbReference>
<evidence type="ECO:0000256" key="19">
    <source>
        <dbReference type="ARBA" id="ARBA00038511"/>
    </source>
</evidence>
<keyword evidence="18" id="KW-0539">Nucleus</keyword>
<dbReference type="GO" id="GO:0016607">
    <property type="term" value="C:nuclear speck"/>
    <property type="evidence" value="ECO:0007669"/>
    <property type="project" value="UniProtKB-SubCell"/>
</dbReference>
<dbReference type="GO" id="GO:0000398">
    <property type="term" value="P:mRNA splicing, via spliceosome"/>
    <property type="evidence" value="ECO:0007669"/>
    <property type="project" value="UniProtKB-ARBA"/>
</dbReference>
<dbReference type="InterPro" id="IPR011545">
    <property type="entry name" value="DEAD/DEAH_box_helicase_dom"/>
</dbReference>
<dbReference type="EC" id="3.6.4.13" evidence="4"/>
<dbReference type="PROSITE" id="PS00674">
    <property type="entry name" value="AAA"/>
    <property type="match status" value="1"/>
</dbReference>
<feature type="compositionally biased region" description="Basic and acidic residues" evidence="26">
    <location>
        <begin position="493"/>
        <end position="504"/>
    </location>
</feature>
<evidence type="ECO:0000256" key="11">
    <source>
        <dbReference type="ARBA" id="ARBA00022801"/>
    </source>
</evidence>
<evidence type="ECO:0000256" key="5">
    <source>
        <dbReference type="ARBA" id="ARBA00012674"/>
    </source>
</evidence>
<organism evidence="30 31">
    <name type="scientific">Parthenolecanium corni</name>
    <dbReference type="NCBI Taxonomy" id="536013"/>
    <lineage>
        <taxon>Eukaryota</taxon>
        <taxon>Metazoa</taxon>
        <taxon>Ecdysozoa</taxon>
        <taxon>Arthropoda</taxon>
        <taxon>Hexapoda</taxon>
        <taxon>Insecta</taxon>
        <taxon>Pterygota</taxon>
        <taxon>Neoptera</taxon>
        <taxon>Paraneoptera</taxon>
        <taxon>Hemiptera</taxon>
        <taxon>Sternorrhyncha</taxon>
        <taxon>Coccoidea</taxon>
        <taxon>Coccidae</taxon>
        <taxon>Parthenolecanium</taxon>
    </lineage>
</organism>
<dbReference type="Proteomes" id="UP001367676">
    <property type="component" value="Unassembled WGS sequence"/>
</dbReference>
<evidence type="ECO:0000259" key="28">
    <source>
        <dbReference type="PROSITE" id="PS51194"/>
    </source>
</evidence>
<dbReference type="CDD" id="cd02678">
    <property type="entry name" value="MIT_VPS4"/>
    <property type="match status" value="1"/>
</dbReference>
<dbReference type="InterPro" id="IPR001650">
    <property type="entry name" value="Helicase_C-like"/>
</dbReference>
<dbReference type="InterPro" id="IPR014014">
    <property type="entry name" value="RNA_helicase_DEAD_Q_motif"/>
</dbReference>
<dbReference type="InterPro" id="IPR056149">
    <property type="entry name" value="PRP5/DDX46/KHDC4_KH"/>
</dbReference>
<dbReference type="GO" id="GO:0005524">
    <property type="term" value="F:ATP binding"/>
    <property type="evidence" value="ECO:0007669"/>
    <property type="project" value="UniProtKB-KW"/>
</dbReference>
<keyword evidence="9" id="KW-0547">Nucleotide-binding</keyword>
<dbReference type="GO" id="GO:0016887">
    <property type="term" value="F:ATP hydrolysis activity"/>
    <property type="evidence" value="ECO:0007669"/>
    <property type="project" value="InterPro"/>
</dbReference>
<feature type="domain" description="Helicase ATP-binding" evidence="27">
    <location>
        <begin position="840"/>
        <end position="1018"/>
    </location>
</feature>
<dbReference type="CDD" id="cd18787">
    <property type="entry name" value="SF2_C_DEAD"/>
    <property type="match status" value="1"/>
</dbReference>
<dbReference type="InterPro" id="IPR041569">
    <property type="entry name" value="AAA_lid_3"/>
</dbReference>
<dbReference type="PANTHER" id="PTHR23074:SF83">
    <property type="entry name" value="VACUOLAR PROTEIN SORTING-ASSOCIATED PROTEIN 4A"/>
    <property type="match status" value="1"/>
</dbReference>
<dbReference type="GO" id="GO:0003724">
    <property type="term" value="F:RNA helicase activity"/>
    <property type="evidence" value="ECO:0007669"/>
    <property type="project" value="UniProtKB-EC"/>
</dbReference>
<keyword evidence="12" id="KW-0347">Helicase</keyword>
<proteinExistence type="inferred from homology"/>
<dbReference type="InterPro" id="IPR000629">
    <property type="entry name" value="RNA-helicase_DEAD-box_CS"/>
</dbReference>
<keyword evidence="16" id="KW-0472">Membrane</keyword>
<evidence type="ECO:0000256" key="14">
    <source>
        <dbReference type="ARBA" id="ARBA00022927"/>
    </source>
</evidence>
<evidence type="ECO:0000256" key="4">
    <source>
        <dbReference type="ARBA" id="ARBA00012552"/>
    </source>
</evidence>
<evidence type="ECO:0000313" key="31">
    <source>
        <dbReference type="Proteomes" id="UP001367676"/>
    </source>
</evidence>
<dbReference type="SMART" id="SM00487">
    <property type="entry name" value="DEXDc"/>
    <property type="match status" value="1"/>
</dbReference>
<dbReference type="Pfam" id="PF00270">
    <property type="entry name" value="DEAD"/>
    <property type="match status" value="1"/>
</dbReference>
<keyword evidence="13" id="KW-0067">ATP-binding</keyword>
<evidence type="ECO:0000256" key="26">
    <source>
        <dbReference type="SAM" id="MobiDB-lite"/>
    </source>
</evidence>
<feature type="compositionally biased region" description="Basic and acidic residues" evidence="26">
    <location>
        <begin position="95"/>
        <end position="106"/>
    </location>
</feature>
<evidence type="ECO:0000256" key="9">
    <source>
        <dbReference type="ARBA" id="ARBA00022741"/>
    </source>
</evidence>
<feature type="region of interest" description="Disordered" evidence="26">
    <location>
        <begin position="87"/>
        <end position="117"/>
    </location>
</feature>
<dbReference type="GO" id="GO:0015031">
    <property type="term" value="P:protein transport"/>
    <property type="evidence" value="ECO:0007669"/>
    <property type="project" value="UniProtKB-KW"/>
</dbReference>
<dbReference type="Gene3D" id="1.10.8.60">
    <property type="match status" value="1"/>
</dbReference>
<feature type="domain" description="Helicase C-terminal" evidence="28">
    <location>
        <begin position="1029"/>
        <end position="1190"/>
    </location>
</feature>
<evidence type="ECO:0000256" key="22">
    <source>
        <dbReference type="ARBA" id="ARBA00049949"/>
    </source>
</evidence>
<evidence type="ECO:0000256" key="12">
    <source>
        <dbReference type="ARBA" id="ARBA00022806"/>
    </source>
</evidence>
<evidence type="ECO:0000256" key="17">
    <source>
        <dbReference type="ARBA" id="ARBA00023187"/>
    </source>
</evidence>
<feature type="region of interest" description="Disordered" evidence="26">
    <location>
        <begin position="447"/>
        <end position="505"/>
    </location>
</feature>
<dbReference type="Pfam" id="PF17862">
    <property type="entry name" value="AAA_lid_3"/>
    <property type="match status" value="1"/>
</dbReference>
<dbReference type="FunFam" id="1.10.8.60:FF:000015">
    <property type="entry name" value="vacuolar protein sorting-associated protein 4A"/>
    <property type="match status" value="1"/>
</dbReference>
<evidence type="ECO:0000256" key="3">
    <source>
        <dbReference type="ARBA" id="ARBA00006914"/>
    </source>
</evidence>
<gene>
    <name evidence="30" type="ORF">V9T40_004620</name>
</gene>
<dbReference type="FunFam" id="3.40.50.300:FF:000584">
    <property type="entry name" value="probable ATP-dependent RNA helicase DDX46"/>
    <property type="match status" value="1"/>
</dbReference>
<dbReference type="FunFam" id="3.40.50.300:FF:000043">
    <property type="entry name" value="Vacuolar protein sorting-associated protein 4"/>
    <property type="match status" value="1"/>
</dbReference>